<proteinExistence type="predicted"/>
<dbReference type="InterPro" id="IPR011713">
    <property type="entry name" value="Leu-rich_rpt_3"/>
</dbReference>
<dbReference type="Proteomes" id="UP000266723">
    <property type="component" value="Unassembled WGS sequence"/>
</dbReference>
<keyword evidence="1" id="KW-0433">Leucine-rich repeat</keyword>
<evidence type="ECO:0000313" key="4">
    <source>
        <dbReference type="EMBL" id="KAF3611574.1"/>
    </source>
</evidence>
<keyword evidence="3" id="KW-0812">Transmembrane</keyword>
<feature type="transmembrane region" description="Helical" evidence="3">
    <location>
        <begin position="250"/>
        <end position="271"/>
    </location>
</feature>
<dbReference type="PANTHER" id="PTHR11017:SF525">
    <property type="entry name" value="TIR DOMAIN-CONTAINING PROTEIN"/>
    <property type="match status" value="1"/>
</dbReference>
<protein>
    <recommendedName>
        <fullName evidence="6">FBD domain-containing protein</fullName>
    </recommendedName>
</protein>
<dbReference type="InterPro" id="IPR044974">
    <property type="entry name" value="Disease_R_plants"/>
</dbReference>
<accession>A0ABQ7F6S1</accession>
<evidence type="ECO:0000256" key="2">
    <source>
        <dbReference type="ARBA" id="ARBA00022737"/>
    </source>
</evidence>
<evidence type="ECO:0000256" key="3">
    <source>
        <dbReference type="SAM" id="Phobius"/>
    </source>
</evidence>
<sequence>MLGGDGVSTWTEVTTLEGIPKRLPPTFHPEYLVELDMQHSQLENLWEGTQPLANLTKMNLSGSWDLKEVPDLSNATNLELLDLSGCMSLVEIPSSISNLHKLQELMMMFCINLESSDKPLYASAIFKICVVISPKNKVGSNLPEIMCFRMNKLVCSCPCYDFQVYNKISVSSVLAHFSTEHLFVFLYVLDQEDHSLGVLSEILFKIEGGLDFEITECGAQIWTEETPALETIECGAEETENVKEVKSRRSFWSCLLLCCFIICCIVILAWGKKTIDF</sequence>
<dbReference type="Gene3D" id="3.80.10.10">
    <property type="entry name" value="Ribonuclease Inhibitor"/>
    <property type="match status" value="1"/>
</dbReference>
<reference evidence="4 5" key="1">
    <citation type="journal article" date="2020" name="BMC Genomics">
        <title>Intraspecific diversification of the crop wild relative Brassica cretica Lam. using demographic model selection.</title>
        <authorList>
            <person name="Kioukis A."/>
            <person name="Michalopoulou V.A."/>
            <person name="Briers L."/>
            <person name="Pirintsos S."/>
            <person name="Studholme D.J."/>
            <person name="Pavlidis P."/>
            <person name="Sarris P.F."/>
        </authorList>
    </citation>
    <scope>NUCLEOTIDE SEQUENCE [LARGE SCALE GENOMIC DNA]</scope>
    <source>
        <strain evidence="5">cv. PFS-1207/04</strain>
    </source>
</reference>
<dbReference type="PANTHER" id="PTHR11017">
    <property type="entry name" value="LEUCINE-RICH REPEAT-CONTAINING PROTEIN"/>
    <property type="match status" value="1"/>
</dbReference>
<gene>
    <name evidence="4" type="ORF">DY000_02047088</name>
</gene>
<comment type="caution">
    <text evidence="4">The sequence shown here is derived from an EMBL/GenBank/DDBJ whole genome shotgun (WGS) entry which is preliminary data.</text>
</comment>
<evidence type="ECO:0008006" key="6">
    <source>
        <dbReference type="Google" id="ProtNLM"/>
    </source>
</evidence>
<dbReference type="Pfam" id="PF07725">
    <property type="entry name" value="LRR_3"/>
    <property type="match status" value="1"/>
</dbReference>
<evidence type="ECO:0000313" key="5">
    <source>
        <dbReference type="Proteomes" id="UP000266723"/>
    </source>
</evidence>
<keyword evidence="3" id="KW-1133">Transmembrane helix</keyword>
<evidence type="ECO:0000256" key="1">
    <source>
        <dbReference type="ARBA" id="ARBA00022614"/>
    </source>
</evidence>
<keyword evidence="5" id="KW-1185">Reference proteome</keyword>
<dbReference type="EMBL" id="QGKV02000297">
    <property type="protein sequence ID" value="KAF3611574.1"/>
    <property type="molecule type" value="Genomic_DNA"/>
</dbReference>
<keyword evidence="2" id="KW-0677">Repeat</keyword>
<dbReference type="InterPro" id="IPR032675">
    <property type="entry name" value="LRR_dom_sf"/>
</dbReference>
<dbReference type="SUPFAM" id="SSF52058">
    <property type="entry name" value="L domain-like"/>
    <property type="match status" value="1"/>
</dbReference>
<keyword evidence="3" id="KW-0472">Membrane</keyword>
<organism evidence="4 5">
    <name type="scientific">Brassica cretica</name>
    <name type="common">Mustard</name>
    <dbReference type="NCBI Taxonomy" id="69181"/>
    <lineage>
        <taxon>Eukaryota</taxon>
        <taxon>Viridiplantae</taxon>
        <taxon>Streptophyta</taxon>
        <taxon>Embryophyta</taxon>
        <taxon>Tracheophyta</taxon>
        <taxon>Spermatophyta</taxon>
        <taxon>Magnoliopsida</taxon>
        <taxon>eudicotyledons</taxon>
        <taxon>Gunneridae</taxon>
        <taxon>Pentapetalae</taxon>
        <taxon>rosids</taxon>
        <taxon>malvids</taxon>
        <taxon>Brassicales</taxon>
        <taxon>Brassicaceae</taxon>
        <taxon>Brassiceae</taxon>
        <taxon>Brassica</taxon>
    </lineage>
</organism>
<name>A0ABQ7F6S1_BRACR</name>